<keyword evidence="1" id="KW-1133">Transmembrane helix</keyword>
<keyword evidence="1" id="KW-0812">Transmembrane</keyword>
<dbReference type="HOGENOM" id="CLU_2969104_0_0_9"/>
<keyword evidence="1" id="KW-0472">Membrane</keyword>
<accession>K9ESU7</accession>
<evidence type="ECO:0000256" key="1">
    <source>
        <dbReference type="SAM" id="Phobius"/>
    </source>
</evidence>
<protein>
    <submittedName>
        <fullName evidence="2">Uncharacterized protein</fullName>
    </submittedName>
</protein>
<proteinExistence type="predicted"/>
<gene>
    <name evidence="2" type="ORF">HMPREF9698_00344</name>
</gene>
<comment type="caution">
    <text evidence="2">The sequence shown here is derived from an EMBL/GenBank/DDBJ whole genome shotgun (WGS) entry which is preliminary data.</text>
</comment>
<sequence length="58" mass="6600">MAKGVAYLALDLLVKLTGQVVVVREFDSFKRQKVPQSLSGLYFFAKILLNNIAYYYVP</sequence>
<reference evidence="2 3" key="1">
    <citation type="submission" date="2012-09" db="EMBL/GenBank/DDBJ databases">
        <title>The Genome Sequence of Alloiococcus otitis ATCC 51267.</title>
        <authorList>
            <consortium name="The Broad Institute Genome Sequencing Platform"/>
            <person name="Earl A."/>
            <person name="Ward D."/>
            <person name="Feldgarden M."/>
            <person name="Gevers D."/>
            <person name="Huys G."/>
            <person name="Walker B."/>
            <person name="Young S.K."/>
            <person name="Zeng Q."/>
            <person name="Gargeya S."/>
            <person name="Fitzgerald M."/>
            <person name="Haas B."/>
            <person name="Abouelleil A."/>
            <person name="Alvarado L."/>
            <person name="Arachchi H.M."/>
            <person name="Berlin A.M."/>
            <person name="Chapman S.B."/>
            <person name="Goldberg J."/>
            <person name="Griggs A."/>
            <person name="Gujja S."/>
            <person name="Hansen M."/>
            <person name="Howarth C."/>
            <person name="Imamovic A."/>
            <person name="Larimer J."/>
            <person name="McCowen C."/>
            <person name="Montmayeur A."/>
            <person name="Murphy C."/>
            <person name="Neiman D."/>
            <person name="Pearson M."/>
            <person name="Priest M."/>
            <person name="Roberts A."/>
            <person name="Saif S."/>
            <person name="Shea T."/>
            <person name="Sisk P."/>
            <person name="Sykes S."/>
            <person name="Wortman J."/>
            <person name="Nusbaum C."/>
            <person name="Birren B."/>
        </authorList>
    </citation>
    <scope>NUCLEOTIDE SEQUENCE [LARGE SCALE GENOMIC DNA]</scope>
    <source>
        <strain evidence="2 3">ATCC 51267</strain>
    </source>
</reference>
<feature type="transmembrane region" description="Helical" evidence="1">
    <location>
        <begin position="38"/>
        <end position="57"/>
    </location>
</feature>
<dbReference type="Proteomes" id="UP000009875">
    <property type="component" value="Unassembled WGS sequence"/>
</dbReference>
<name>K9ESU7_9LACT</name>
<dbReference type="STRING" id="883081.HMPREF9698_00344"/>
<keyword evidence="3" id="KW-1185">Reference proteome</keyword>
<evidence type="ECO:0000313" key="3">
    <source>
        <dbReference type="Proteomes" id="UP000009875"/>
    </source>
</evidence>
<dbReference type="EMBL" id="AGXA01000005">
    <property type="protein sequence ID" value="EKU94032.1"/>
    <property type="molecule type" value="Genomic_DNA"/>
</dbReference>
<evidence type="ECO:0000313" key="2">
    <source>
        <dbReference type="EMBL" id="EKU94032.1"/>
    </source>
</evidence>
<dbReference type="AlphaFoldDB" id="K9ESU7"/>
<organism evidence="2 3">
    <name type="scientific">Alloiococcus otitis ATCC 51267</name>
    <dbReference type="NCBI Taxonomy" id="883081"/>
    <lineage>
        <taxon>Bacteria</taxon>
        <taxon>Bacillati</taxon>
        <taxon>Bacillota</taxon>
        <taxon>Bacilli</taxon>
        <taxon>Lactobacillales</taxon>
        <taxon>Carnobacteriaceae</taxon>
        <taxon>Alloiococcus</taxon>
    </lineage>
</organism>